<feature type="non-terminal residue" evidence="1">
    <location>
        <position position="1"/>
    </location>
</feature>
<gene>
    <name evidence="1" type="ORF">DYB32_010246</name>
</gene>
<reference evidence="1 2" key="1">
    <citation type="submission" date="2018-08" db="EMBL/GenBank/DDBJ databases">
        <title>Aphanomyces genome sequencing and annotation.</title>
        <authorList>
            <person name="Minardi D."/>
            <person name="Oidtmann B."/>
            <person name="Van Der Giezen M."/>
            <person name="Studholme D.J."/>
        </authorList>
    </citation>
    <scope>NUCLEOTIDE SEQUENCE [LARGE SCALE GENOMIC DNA]</scope>
    <source>
        <strain evidence="1 2">NJM0002</strain>
    </source>
</reference>
<name>A0A3R6V319_9STRA</name>
<evidence type="ECO:0000313" key="2">
    <source>
        <dbReference type="Proteomes" id="UP000285060"/>
    </source>
</evidence>
<dbReference type="InterPro" id="IPR011009">
    <property type="entry name" value="Kinase-like_dom_sf"/>
</dbReference>
<evidence type="ECO:0008006" key="3">
    <source>
        <dbReference type="Google" id="ProtNLM"/>
    </source>
</evidence>
<dbReference type="GO" id="GO:0030983">
    <property type="term" value="F:mismatched DNA binding"/>
    <property type="evidence" value="ECO:0007669"/>
    <property type="project" value="InterPro"/>
</dbReference>
<dbReference type="InterPro" id="IPR052396">
    <property type="entry name" value="Meiotic_Drive_Suppr_Kinase"/>
</dbReference>
<comment type="caution">
    <text evidence="1">The sequence shown here is derived from an EMBL/GenBank/DDBJ whole genome shotgun (WGS) entry which is preliminary data.</text>
</comment>
<protein>
    <recommendedName>
        <fullName evidence="3">Protein kinase domain-containing protein</fullName>
    </recommendedName>
</protein>
<dbReference type="VEuPathDB" id="FungiDB:H310_06330"/>
<proteinExistence type="predicted"/>
<dbReference type="GO" id="GO:0005524">
    <property type="term" value="F:ATP binding"/>
    <property type="evidence" value="ECO:0007669"/>
    <property type="project" value="InterPro"/>
</dbReference>
<dbReference type="VEuPathDB" id="FungiDB:H310_06332"/>
<keyword evidence="2" id="KW-1185">Reference proteome</keyword>
<dbReference type="SUPFAM" id="SSF56112">
    <property type="entry name" value="Protein kinase-like (PK-like)"/>
    <property type="match status" value="1"/>
</dbReference>
<sequence>DAYTALEAVQGDCIPILVRPAPVVLWEGMLDGLVLSLITGRTLEEMGMDGIATIPLECRVQAVRDLREIHSLGVLHGDLAMRNLIWCQDGSPRIFFVDFGQAIATGGISDGQFKSEEDALRCILQIHGDAVECVGQFTDSLYRLHTLLFHEVVVERHGLTQETKAILTYGAGGELTAGTEMWDAAKTVRELRASGNSAHESTDGQDFEAWTSAMLTRWIGTFPDLKEKLAFFDNAIDKAVALKTGTIQPQPGMDPEYDDAAVFCAAEQLGRPIV</sequence>
<dbReference type="PANTHER" id="PTHR37171:SF1">
    <property type="entry name" value="SERINE_THREONINE-PROTEIN KINASE YRZF-RELATED"/>
    <property type="match status" value="1"/>
</dbReference>
<dbReference type="GO" id="GO:0006298">
    <property type="term" value="P:mismatch repair"/>
    <property type="evidence" value="ECO:0007669"/>
    <property type="project" value="InterPro"/>
</dbReference>
<accession>A0A3R6V319</accession>
<dbReference type="Gene3D" id="1.10.510.10">
    <property type="entry name" value="Transferase(Phosphotransferase) domain 1"/>
    <property type="match status" value="1"/>
</dbReference>
<dbReference type="Proteomes" id="UP000285060">
    <property type="component" value="Unassembled WGS sequence"/>
</dbReference>
<dbReference type="PANTHER" id="PTHR37171">
    <property type="entry name" value="SERINE/THREONINE-PROTEIN KINASE YRZF-RELATED"/>
    <property type="match status" value="1"/>
</dbReference>
<dbReference type="EMBL" id="QUSY01002952">
    <property type="protein sequence ID" value="RHY19312.1"/>
    <property type="molecule type" value="Genomic_DNA"/>
</dbReference>
<evidence type="ECO:0000313" key="1">
    <source>
        <dbReference type="EMBL" id="RHY19312.1"/>
    </source>
</evidence>
<dbReference type="AlphaFoldDB" id="A0A3R6V319"/>
<dbReference type="InterPro" id="IPR036678">
    <property type="entry name" value="MutS_con_dom_sf"/>
</dbReference>
<organism evidence="1 2">
    <name type="scientific">Aphanomyces invadans</name>
    <dbReference type="NCBI Taxonomy" id="157072"/>
    <lineage>
        <taxon>Eukaryota</taxon>
        <taxon>Sar</taxon>
        <taxon>Stramenopiles</taxon>
        <taxon>Oomycota</taxon>
        <taxon>Saprolegniomycetes</taxon>
        <taxon>Saprolegniales</taxon>
        <taxon>Verrucalvaceae</taxon>
        <taxon>Aphanomyces</taxon>
    </lineage>
</organism>
<dbReference type="Gene3D" id="3.30.420.110">
    <property type="entry name" value="MutS, connector domain"/>
    <property type="match status" value="1"/>
</dbReference>